<geneLocation type="mitochondrion" evidence="2"/>
<gene>
    <name evidence="2" type="primary">orf110</name>
</gene>
<dbReference type="AlphaFoldDB" id="A0A6M8Q0L2"/>
<organism evidence="2">
    <name type="scientific">Ombrophytum subterraneum</name>
    <dbReference type="NCBI Taxonomy" id="50155"/>
    <lineage>
        <taxon>Eukaryota</taxon>
        <taxon>Viridiplantae</taxon>
        <taxon>Streptophyta</taxon>
        <taxon>Embryophyta</taxon>
        <taxon>Tracheophyta</taxon>
        <taxon>Spermatophyta</taxon>
        <taxon>Magnoliopsida</taxon>
        <taxon>eudicotyledons</taxon>
        <taxon>Gunneridae</taxon>
        <taxon>Pentapetalae</taxon>
        <taxon>Santalales</taxon>
        <taxon>Balanophoraceae</taxon>
        <taxon>Ombrophytum</taxon>
    </lineage>
</organism>
<feature type="compositionally biased region" description="Basic and acidic residues" evidence="1">
    <location>
        <begin position="72"/>
        <end position="82"/>
    </location>
</feature>
<accession>A0A6M8Q0L2</accession>
<evidence type="ECO:0000256" key="1">
    <source>
        <dbReference type="SAM" id="MobiDB-lite"/>
    </source>
</evidence>
<evidence type="ECO:0000313" key="2">
    <source>
        <dbReference type="EMBL" id="QKI32058.1"/>
    </source>
</evidence>
<reference evidence="2" key="1">
    <citation type="journal article" date="2020" name="Plant Mol. Biol.">
        <title>Multichromosomal structure and foreign tracts in the Ombrophytum subterraneum (Balanophoraceae) mitochondrial genome.</title>
        <authorList>
            <person name="Roulet M.E."/>
            <person name="Garcia L.E."/>
            <person name="Gandini C.L."/>
            <person name="Sato H."/>
            <person name="Ponce G."/>
            <person name="Sanchez-Puerta M.V."/>
        </authorList>
    </citation>
    <scope>NUCLEOTIDE SEQUENCE</scope>
    <source>
        <tissue evidence="2">Tuber</tissue>
    </source>
</reference>
<proteinExistence type="predicted"/>
<keyword evidence="2" id="KW-0496">Mitochondrion</keyword>
<feature type="compositionally biased region" description="Polar residues" evidence="1">
    <location>
        <begin position="55"/>
        <end position="71"/>
    </location>
</feature>
<dbReference type="EMBL" id="MT076319">
    <property type="protein sequence ID" value="QKI32058.1"/>
    <property type="molecule type" value="Genomic_DNA"/>
</dbReference>
<protein>
    <submittedName>
        <fullName evidence="2">Uncharacterized protein</fullName>
    </submittedName>
</protein>
<feature type="region of interest" description="Disordered" evidence="1">
    <location>
        <begin position="42"/>
        <end position="82"/>
    </location>
</feature>
<name>A0A6M8Q0L2_9MAGN</name>
<sequence length="110" mass="12619">MKLLQSPISQAKGPIYRQLHIRLRKERSLLCTITGQLPPPAHPSMLRPLYRTDETPSTSCLTASDIPASNQPKRDSFPRSNLDKIKRSLRKIRHRALTQCPGEHAFFYLQ</sequence>